<dbReference type="InterPro" id="IPR015889">
    <property type="entry name" value="Intradiol_dOase_core"/>
</dbReference>
<dbReference type="RefSeq" id="WP_193685283.1">
    <property type="nucleotide sequence ID" value="NZ_CP062941.1"/>
</dbReference>
<keyword evidence="2 5" id="KW-0223">Dioxygenase</keyword>
<dbReference type="InterPro" id="IPR012785">
    <property type="entry name" value="Protocat_dOase_b"/>
</dbReference>
<evidence type="ECO:0000313" key="5">
    <source>
        <dbReference type="EMBL" id="QOL48237.1"/>
    </source>
</evidence>
<comment type="similarity">
    <text evidence="1">Belongs to the intradiol ring-cleavage dioxygenase family.</text>
</comment>
<keyword evidence="6" id="KW-1185">Reference proteome</keyword>
<feature type="domain" description="Intradiol ring-cleavage dioxygenases" evidence="4">
    <location>
        <begin position="73"/>
        <end position="101"/>
    </location>
</feature>
<evidence type="ECO:0000256" key="1">
    <source>
        <dbReference type="ARBA" id="ARBA00007825"/>
    </source>
</evidence>
<dbReference type="SUPFAM" id="SSF49482">
    <property type="entry name" value="Aromatic compound dioxygenase"/>
    <property type="match status" value="1"/>
</dbReference>
<dbReference type="AlphaFoldDB" id="A0A7L9U031"/>
<keyword evidence="3 5" id="KW-0560">Oxidoreductase</keyword>
<reference evidence="5 6" key="1">
    <citation type="submission" date="2020-10" db="EMBL/GenBank/DDBJ databases">
        <title>Genome sequencing of Massilia sp. LPB0304.</title>
        <authorList>
            <person name="Kim J."/>
        </authorList>
    </citation>
    <scope>NUCLEOTIDE SEQUENCE [LARGE SCALE GENOMIC DNA]</scope>
    <source>
        <strain evidence="5 6">LPB0304</strain>
    </source>
</reference>
<protein>
    <submittedName>
        <fullName evidence="5">Protocatechuate 3,4-dioxygenase subunit beta</fullName>
        <ecNumber evidence="5">1.13.11.3</ecNumber>
    </submittedName>
</protein>
<proteinExistence type="inferred from homology"/>
<dbReference type="GO" id="GO:0008199">
    <property type="term" value="F:ferric iron binding"/>
    <property type="evidence" value="ECO:0007669"/>
    <property type="project" value="InterPro"/>
</dbReference>
<dbReference type="NCBIfam" id="TIGR02422">
    <property type="entry name" value="protocat_beta"/>
    <property type="match status" value="1"/>
</dbReference>
<dbReference type="EC" id="1.13.11.3" evidence="5"/>
<evidence type="ECO:0000256" key="2">
    <source>
        <dbReference type="ARBA" id="ARBA00022964"/>
    </source>
</evidence>
<dbReference type="EMBL" id="CP062941">
    <property type="protein sequence ID" value="QOL48237.1"/>
    <property type="molecule type" value="Genomic_DNA"/>
</dbReference>
<dbReference type="Proteomes" id="UP000593875">
    <property type="component" value="Chromosome"/>
</dbReference>
<accession>A0A7L9U031</accession>
<organism evidence="5 6">
    <name type="scientific">Massilia litorea</name>
    <dbReference type="NCBI Taxonomy" id="2769491"/>
    <lineage>
        <taxon>Bacteria</taxon>
        <taxon>Pseudomonadati</taxon>
        <taxon>Pseudomonadota</taxon>
        <taxon>Betaproteobacteria</taxon>
        <taxon>Burkholderiales</taxon>
        <taxon>Oxalobacteraceae</taxon>
        <taxon>Telluria group</taxon>
        <taxon>Massilia</taxon>
    </lineage>
</organism>
<dbReference type="GO" id="GO:0018578">
    <property type="term" value="F:protocatechuate 3,4-dioxygenase activity"/>
    <property type="evidence" value="ECO:0007669"/>
    <property type="project" value="UniProtKB-EC"/>
</dbReference>
<dbReference type="InterPro" id="IPR000627">
    <property type="entry name" value="Intradiol_dOase_C"/>
</dbReference>
<dbReference type="Pfam" id="PF00775">
    <property type="entry name" value="Dioxygenase_C"/>
    <property type="match status" value="1"/>
</dbReference>
<dbReference type="KEGG" id="mlir:LPB04_14715"/>
<dbReference type="GO" id="GO:0019619">
    <property type="term" value="P:3,4-dihydroxybenzoate catabolic process"/>
    <property type="evidence" value="ECO:0007669"/>
    <property type="project" value="InterPro"/>
</dbReference>
<dbReference type="Pfam" id="PF12391">
    <property type="entry name" value="PCDO_beta_N"/>
    <property type="match status" value="1"/>
</dbReference>
<dbReference type="InterPro" id="IPR050770">
    <property type="entry name" value="Intradiol_RC_Dioxygenase"/>
</dbReference>
<name>A0A7L9U031_9BURK</name>
<dbReference type="PANTHER" id="PTHR33711">
    <property type="entry name" value="DIOXYGENASE, PUTATIVE (AFU_ORTHOLOGUE AFUA_2G02910)-RELATED"/>
    <property type="match status" value="1"/>
</dbReference>
<evidence type="ECO:0000259" key="4">
    <source>
        <dbReference type="PROSITE" id="PS00083"/>
    </source>
</evidence>
<dbReference type="InterPro" id="IPR024756">
    <property type="entry name" value="PCDO_beta_N"/>
</dbReference>
<evidence type="ECO:0000256" key="3">
    <source>
        <dbReference type="ARBA" id="ARBA00023002"/>
    </source>
</evidence>
<gene>
    <name evidence="5" type="primary">pcaH</name>
    <name evidence="5" type="ORF">LPB04_14715</name>
</gene>
<dbReference type="Gene3D" id="2.60.130.10">
    <property type="entry name" value="Aromatic compound dioxygenase"/>
    <property type="match status" value="1"/>
</dbReference>
<sequence>MKFDPVEPGIYPELIYPAYKSTVKRGPQQPALRIEAPVPTSRNIVAGPHILLPHDTDLTAHGASEPLGEKIVVTGRVVDEDGKPVRNSLVEVWQANSAGRYWHSRDQHAAPLDPNFHGLGKMLTDDDGRYRFVTIKPGPYPWGNHDKAWRPAHIHFSLFGNVYAQRLVTQMYFPSDPLFDYDPIFQSVPDEAARQRLISRFSMEQTVGGEMLGYEFDIVLRGRNATPMGL</sequence>
<dbReference type="PROSITE" id="PS00083">
    <property type="entry name" value="INTRADIOL_DIOXYGENAS"/>
    <property type="match status" value="1"/>
</dbReference>
<dbReference type="PANTHER" id="PTHR33711:SF10">
    <property type="entry name" value="INTRADIOL RING-CLEAVAGE DIOXYGENASES DOMAIN-CONTAINING PROTEIN"/>
    <property type="match status" value="1"/>
</dbReference>
<evidence type="ECO:0000313" key="6">
    <source>
        <dbReference type="Proteomes" id="UP000593875"/>
    </source>
</evidence>